<dbReference type="AlphaFoldDB" id="A0A9P5QAU2"/>
<dbReference type="EMBL" id="JADNRY010000001">
    <property type="protein sequence ID" value="KAF9078429.1"/>
    <property type="molecule type" value="Genomic_DNA"/>
</dbReference>
<comment type="caution">
    <text evidence="1">The sequence shown here is derived from an EMBL/GenBank/DDBJ whole genome shotgun (WGS) entry which is preliminary data.</text>
</comment>
<proteinExistence type="predicted"/>
<name>A0A9P5QAU2_9AGAR</name>
<evidence type="ECO:0000313" key="2">
    <source>
        <dbReference type="Proteomes" id="UP000772434"/>
    </source>
</evidence>
<protein>
    <recommendedName>
        <fullName evidence="3">F-box domain-containing protein</fullName>
    </recommendedName>
</protein>
<evidence type="ECO:0008006" key="3">
    <source>
        <dbReference type="Google" id="ProtNLM"/>
    </source>
</evidence>
<keyword evidence="2" id="KW-1185">Reference proteome</keyword>
<dbReference type="Proteomes" id="UP000772434">
    <property type="component" value="Unassembled WGS sequence"/>
</dbReference>
<evidence type="ECO:0000313" key="1">
    <source>
        <dbReference type="EMBL" id="KAF9078429.1"/>
    </source>
</evidence>
<gene>
    <name evidence="1" type="ORF">BDP27DRAFT_1309570</name>
</gene>
<dbReference type="OrthoDB" id="3256367at2759"/>
<reference evidence="1" key="1">
    <citation type="submission" date="2020-11" db="EMBL/GenBank/DDBJ databases">
        <authorList>
            <consortium name="DOE Joint Genome Institute"/>
            <person name="Ahrendt S."/>
            <person name="Riley R."/>
            <person name="Andreopoulos W."/>
            <person name="Labutti K."/>
            <person name="Pangilinan J."/>
            <person name="Ruiz-Duenas F.J."/>
            <person name="Barrasa J.M."/>
            <person name="Sanchez-Garcia M."/>
            <person name="Camarero S."/>
            <person name="Miyauchi S."/>
            <person name="Serrano A."/>
            <person name="Linde D."/>
            <person name="Babiker R."/>
            <person name="Drula E."/>
            <person name="Ayuso-Fernandez I."/>
            <person name="Pacheco R."/>
            <person name="Padilla G."/>
            <person name="Ferreira P."/>
            <person name="Barriuso J."/>
            <person name="Kellner H."/>
            <person name="Castanera R."/>
            <person name="Alfaro M."/>
            <person name="Ramirez L."/>
            <person name="Pisabarro A.G."/>
            <person name="Kuo A."/>
            <person name="Tritt A."/>
            <person name="Lipzen A."/>
            <person name="He G."/>
            <person name="Yan M."/>
            <person name="Ng V."/>
            <person name="Cullen D."/>
            <person name="Martin F."/>
            <person name="Rosso M.-N."/>
            <person name="Henrissat B."/>
            <person name="Hibbett D."/>
            <person name="Martinez A.T."/>
            <person name="Grigoriev I.V."/>
        </authorList>
    </citation>
    <scope>NUCLEOTIDE SEQUENCE</scope>
    <source>
        <strain evidence="1">AH 40177</strain>
    </source>
</reference>
<sequence length="352" mass="38874">MSSVSSATLPALPTELLTQIFTLSTALDSGKTLRSLLHVSRRFYNICAPLKFHCVTLTTSLGVTRFYQELERCADAPTHLRRILHLYISLSLSNVHADAERDIITQLFCIIQTAAETLQTLTLTYHNTLFSTSVFGRLFRQSFPVLVELTIHGFYPFPSPMSPNELPAPTPSSDFLPKAGSSFMPMLERLHLGGNRNPYGLLQLSSLDKCFPRLTHLAVSGLLMAASFVEEIKSALDEHLARRLGPKDTSCTNGSIALGGTLARLPSGLQSLVLQPGFMPLVGLRPGITDSAEKKDSRMMAGLKEVEEAEKRGRGVVRVMLKDRMQTSDQVSINSGLYSDWLDRMNGARGYW</sequence>
<accession>A0A9P5QAU2</accession>
<organism evidence="1 2">
    <name type="scientific">Rhodocollybia butyracea</name>
    <dbReference type="NCBI Taxonomy" id="206335"/>
    <lineage>
        <taxon>Eukaryota</taxon>
        <taxon>Fungi</taxon>
        <taxon>Dikarya</taxon>
        <taxon>Basidiomycota</taxon>
        <taxon>Agaricomycotina</taxon>
        <taxon>Agaricomycetes</taxon>
        <taxon>Agaricomycetidae</taxon>
        <taxon>Agaricales</taxon>
        <taxon>Marasmiineae</taxon>
        <taxon>Omphalotaceae</taxon>
        <taxon>Rhodocollybia</taxon>
    </lineage>
</organism>